<name>A0A7W7WWN3_9PSEU</name>
<protein>
    <submittedName>
        <fullName evidence="1">CRISPR system Cascade subunit CasE</fullName>
    </submittedName>
</protein>
<dbReference type="Pfam" id="PF08798">
    <property type="entry name" value="CRISPR_assoc"/>
    <property type="match status" value="1"/>
</dbReference>
<proteinExistence type="predicted"/>
<dbReference type="CDD" id="cd09727">
    <property type="entry name" value="Cas6_I-E"/>
    <property type="match status" value="1"/>
</dbReference>
<dbReference type="SMART" id="SM01101">
    <property type="entry name" value="CRISPR_assoc"/>
    <property type="match status" value="1"/>
</dbReference>
<dbReference type="Proteomes" id="UP000542674">
    <property type="component" value="Unassembled WGS sequence"/>
</dbReference>
<sequence>MFLTKLTVNVRSREFRRDFADVHDMHRTVMSGFPDTDGDIPARQAHGVLWRLEPTHAGYTALVQSHTRPDWAGLPADYLAGPAETRPLRPVLDAVVPGRTLSFRLLANPTRDSRPAELKGRGRRVAHRTADEQVTWLVRKAGQHGFVIPTAVDGRPDVAPSPMPRRTGGKADATITVDTVRFDGHLVITDAEAFTHAIVAGVGRAKAYGCGLLTIAPPRTS</sequence>
<comment type="caution">
    <text evidence="1">The sequence shown here is derived from an EMBL/GenBank/DDBJ whole genome shotgun (WGS) entry which is preliminary data.</text>
</comment>
<organism evidence="1 2">
    <name type="scientific">Saccharothrix violaceirubra</name>
    <dbReference type="NCBI Taxonomy" id="413306"/>
    <lineage>
        <taxon>Bacteria</taxon>
        <taxon>Bacillati</taxon>
        <taxon>Actinomycetota</taxon>
        <taxon>Actinomycetes</taxon>
        <taxon>Pseudonocardiales</taxon>
        <taxon>Pseudonocardiaceae</taxon>
        <taxon>Saccharothrix</taxon>
    </lineage>
</organism>
<dbReference type="SUPFAM" id="SSF117987">
    <property type="entry name" value="CRISPR-associated protein"/>
    <property type="match status" value="2"/>
</dbReference>
<gene>
    <name evidence="1" type="ORF">F4559_003645</name>
</gene>
<dbReference type="Gene3D" id="3.30.70.1210">
    <property type="entry name" value="Crispr-associated protein, domain 2"/>
    <property type="match status" value="1"/>
</dbReference>
<dbReference type="InterPro" id="IPR010179">
    <property type="entry name" value="CRISPR-assoc_prot_Cse3"/>
</dbReference>
<keyword evidence="2" id="KW-1185">Reference proteome</keyword>
<accession>A0A7W7WWN3</accession>
<evidence type="ECO:0000313" key="2">
    <source>
        <dbReference type="Proteomes" id="UP000542674"/>
    </source>
</evidence>
<dbReference type="Gene3D" id="3.30.70.1200">
    <property type="entry name" value="Crispr-associated protein, domain 1"/>
    <property type="match status" value="1"/>
</dbReference>
<dbReference type="RefSeq" id="WP_184670195.1">
    <property type="nucleotide sequence ID" value="NZ_BAABAI010000026.1"/>
</dbReference>
<dbReference type="AlphaFoldDB" id="A0A7W7WWN3"/>
<reference evidence="1 2" key="1">
    <citation type="submission" date="2020-08" db="EMBL/GenBank/DDBJ databases">
        <title>Sequencing the genomes of 1000 actinobacteria strains.</title>
        <authorList>
            <person name="Klenk H.-P."/>
        </authorList>
    </citation>
    <scope>NUCLEOTIDE SEQUENCE [LARGE SCALE GENOMIC DNA]</scope>
    <source>
        <strain evidence="1 2">DSM 45084</strain>
    </source>
</reference>
<dbReference type="NCBIfam" id="TIGR01907">
    <property type="entry name" value="casE_Cse3"/>
    <property type="match status" value="1"/>
</dbReference>
<dbReference type="EMBL" id="JACHJS010000001">
    <property type="protein sequence ID" value="MBB4966286.1"/>
    <property type="molecule type" value="Genomic_DNA"/>
</dbReference>
<evidence type="ECO:0000313" key="1">
    <source>
        <dbReference type="EMBL" id="MBB4966286.1"/>
    </source>
</evidence>